<sequence length="1612" mass="171682">MFKFFTLSLLCCVCFCIESQAQVTITPVTDQACVGGSPATLADIVIQETTNTDFNIDGSGRTIVLTPLSGNFQYGVGTVSFNSPNVDAQISVTSSEITVTISETDVDNESTLEKLTISGIGFFASAAGLAEIQYTSGDLPVNGLILNTTVVARVNGNDNPMPTISGIFEACPGTTRTYSTETGKTDYTWLKSGSGTIISGGTPSDPSITIQWDAGVEASIRVSYTHANGCVSGEKYESVGIGQFPSGNPASVDACSGSAMKHMLAYDINGLVPSTFEWSATDNPNVTGESTSTQTTASIEEALTNTTNAVQNVVYNVTPTSVTGGCVGSSFTVTFNVIPKPVVVVNNNKPVIPDGGTTNITFSSTLPGTTFFYNYSYDGSIDGVTSGSESPITQTIDNLVSIAQLVTYTIIPENNGCYGQSVDAVVRINGVPSVITADSLALVALYQATTPPPIEGGENLLVVEEPTSGWLRKSNWLTGAVNSWEGVTIKGVRVSELDLNVNNLTGTLPPEIGNLTGLTKLILNGNKLDGEIPAALGNLTMLTFVNLSFNELSGSIPSLQNLTLLTNLSFRSNNLTGSIPTTLGNLSALQQLDLSANDLTGSIPTQIGDLSQLQFMDLSGNQLSGPIPSEIGNLTALAHMNLHNNLLTGSIPTSLTSLSALEVLTVNANKLSGNVPDFSVIPALHTLYLFSNEFTGLPDLSSKTFTELNVTENYFTFEDLAPNASIEGILLSPQKPIRTGGQRVVNLGETFTASFTVGGTGNAYQWLKNEEDIPSANTNTYSKPDVSYADAGIYKLKITNPLVSDVTLYSEPLTVVVIAPTNTTDSLAVVSIYNTTAGASWTNKTNWLTSRLENWHGVTMKDGRVRKIVLAGNNLTGTVPAAIGDLAKLDTLDLSNNQLSGELPTAITNLTLLQRINVSNNQLTGSLPPAIGALPALKQLFVQKNKFSGSTPTSLATCTTLRQLNLSDNQLTSLPNLSSLALTTLDVSKNRLTFGTLEPNKTISVMIYAPQDSVGLKRTETIQTATAYTLTATVDGTSNQYQWKKDGVAISGATTSTYTITSPVFADEGVYSFEATNTFLPTLTLQGRPVNLKVSSLRRDSLSLVQLYQATGGTAWTNKTAWLEGRLANWNGVTVSSNRVTAINLVNNNLTGKVPVAISDMLSLTSINVSNNKITQLPNITPLTQLTAVNVSGNRLDFASLEPNASILNVITYNNQANLGTSGSELRPAGTSYAVNVTAGGTNNVYQWKLNNAAVKGATASQYNIASLNRTNMGEYVCEVTNSVVPGLTLKSAPKVILATSDLSGKLLINATTPATQGIVTLLRITASDGYDTIQVNNVNADGSYKFEQTVLADYQILGFPSPTAYANVLPTYYKRTTLWEEADTIFVNNPVNGLDIIAEFKPTDAPSGKGVIRGFVEKDDGQPAGRVMRAERIKGAGVSVRRVERSGRTKEERLILVAYVFTNENGEFEIPNLPEGEYRLNIQYPGYPMDEKSFITIPIGPALQSQVQVEARVEEGKITVRQAIVTGVAGIEQYEASVYPNPTSNVINLRFGTASPSRTVTLLDISGKEIRAQEAPDSETSLDIRAMRTGNYLLNIREKGIIVKTLHVVIK</sequence>
<dbReference type="RefSeq" id="WP_254163762.1">
    <property type="nucleotide sequence ID" value="NZ_JAHESF010000012.1"/>
</dbReference>
<keyword evidence="7" id="KW-1185">Reference proteome</keyword>
<keyword evidence="6" id="KW-0378">Hydrolase</keyword>
<dbReference type="InterPro" id="IPR032675">
    <property type="entry name" value="LRR_dom_sf"/>
</dbReference>
<dbReference type="NCBIfam" id="TIGR04183">
    <property type="entry name" value="Por_Secre_tail"/>
    <property type="match status" value="1"/>
</dbReference>
<feature type="domain" description="Immunoglobulin" evidence="5">
    <location>
        <begin position="1222"/>
        <end position="1301"/>
    </location>
</feature>
<evidence type="ECO:0000313" key="6">
    <source>
        <dbReference type="EMBL" id="MBT1697888.1"/>
    </source>
</evidence>
<keyword evidence="2" id="KW-0677">Repeat</keyword>
<gene>
    <name evidence="6" type="ORF">KK083_13430</name>
</gene>
<dbReference type="Gene3D" id="3.80.10.10">
    <property type="entry name" value="Ribonuclease Inhibitor"/>
    <property type="match status" value="4"/>
</dbReference>
<dbReference type="SUPFAM" id="SSF48726">
    <property type="entry name" value="Immunoglobulin"/>
    <property type="match status" value="1"/>
</dbReference>
<evidence type="ECO:0000256" key="4">
    <source>
        <dbReference type="SAM" id="SignalP"/>
    </source>
</evidence>
<keyword evidence="6" id="KW-0645">Protease</keyword>
<dbReference type="Pfam" id="PF19406">
    <property type="entry name" value="PKD_5"/>
    <property type="match status" value="2"/>
</dbReference>
<dbReference type="PROSITE" id="PS51450">
    <property type="entry name" value="LRR"/>
    <property type="match status" value="2"/>
</dbReference>
<feature type="signal peptide" evidence="4">
    <location>
        <begin position="1"/>
        <end position="21"/>
    </location>
</feature>
<comment type="caution">
    <text evidence="6">The sequence shown here is derived from an EMBL/GenBank/DDBJ whole genome shotgun (WGS) entry which is preliminary data.</text>
</comment>
<dbReference type="InterPro" id="IPR026444">
    <property type="entry name" value="Secre_tail"/>
</dbReference>
<dbReference type="SUPFAM" id="SSF49452">
    <property type="entry name" value="Starch-binding domain-like"/>
    <property type="match status" value="1"/>
</dbReference>
<dbReference type="Pfam" id="PF13855">
    <property type="entry name" value="LRR_8"/>
    <property type="match status" value="2"/>
</dbReference>
<dbReference type="InterPro" id="IPR036179">
    <property type="entry name" value="Ig-like_dom_sf"/>
</dbReference>
<dbReference type="InterPro" id="IPR003591">
    <property type="entry name" value="Leu-rich_rpt_typical-subtyp"/>
</dbReference>
<dbReference type="InterPro" id="IPR001611">
    <property type="entry name" value="Leu-rich_rpt"/>
</dbReference>
<dbReference type="InterPro" id="IPR013784">
    <property type="entry name" value="Carb-bd-like_fold"/>
</dbReference>
<dbReference type="Pfam" id="PF13620">
    <property type="entry name" value="CarboxypepD_reg"/>
    <property type="match status" value="1"/>
</dbReference>
<dbReference type="SUPFAM" id="SSF52058">
    <property type="entry name" value="L domain-like"/>
    <property type="match status" value="2"/>
</dbReference>
<dbReference type="FunFam" id="3.80.10.10:FF:000041">
    <property type="entry name" value="LRR receptor-like serine/threonine-protein kinase ERECTA"/>
    <property type="match status" value="1"/>
</dbReference>
<dbReference type="Proteomes" id="UP001319200">
    <property type="component" value="Unassembled WGS sequence"/>
</dbReference>
<evidence type="ECO:0000256" key="3">
    <source>
        <dbReference type="ARBA" id="ARBA00023136"/>
    </source>
</evidence>
<dbReference type="PANTHER" id="PTHR48065:SF75">
    <property type="entry name" value="LEUCINE-RICH REPEAT-CONTAINING N-TERMINAL PLANT-TYPE DOMAIN-CONTAINING PROTEIN"/>
    <property type="match status" value="1"/>
</dbReference>
<dbReference type="GO" id="GO:0030246">
    <property type="term" value="F:carbohydrate binding"/>
    <property type="evidence" value="ECO:0007669"/>
    <property type="project" value="InterPro"/>
</dbReference>
<reference evidence="6 7" key="1">
    <citation type="submission" date="2021-05" db="EMBL/GenBank/DDBJ databases">
        <title>A Polyphasic approach of four new species of the genus Ohtaekwangia: Ohtaekwangia histidinii sp. nov., Ohtaekwangia cretensis sp. nov., Ohtaekwangia indiensis sp. nov., Ohtaekwangia reichenbachii sp. nov. from diverse environment.</title>
        <authorList>
            <person name="Octaviana S."/>
        </authorList>
    </citation>
    <scope>NUCLEOTIDE SEQUENCE [LARGE SCALE GENOMIC DNA]</scope>
    <source>
        <strain evidence="6 7">PWU4</strain>
    </source>
</reference>
<dbReference type="InterPro" id="IPR045828">
    <property type="entry name" value="PKD_Bacteroidetes"/>
</dbReference>
<dbReference type="SMART" id="SM00364">
    <property type="entry name" value="LRR_BAC"/>
    <property type="match status" value="6"/>
</dbReference>
<proteinExistence type="predicted"/>
<evidence type="ECO:0000313" key="7">
    <source>
        <dbReference type="Proteomes" id="UP001319200"/>
    </source>
</evidence>
<keyword evidence="4" id="KW-0732">Signal</keyword>
<dbReference type="PRINTS" id="PR00019">
    <property type="entry name" value="LEURICHRPT"/>
</dbReference>
<feature type="domain" description="Immunoglobulin" evidence="5">
    <location>
        <begin position="1017"/>
        <end position="1095"/>
    </location>
</feature>
<evidence type="ECO:0000256" key="2">
    <source>
        <dbReference type="ARBA" id="ARBA00022737"/>
    </source>
</evidence>
<dbReference type="Pfam" id="PF00560">
    <property type="entry name" value="LRR_1"/>
    <property type="match status" value="2"/>
</dbReference>
<keyword evidence="1" id="KW-0433">Leucine-rich repeat</keyword>
<dbReference type="Gene3D" id="2.60.40.10">
    <property type="entry name" value="Immunoglobulins"/>
    <property type="match status" value="3"/>
</dbReference>
<dbReference type="InterPro" id="IPR013783">
    <property type="entry name" value="Ig-like_fold"/>
</dbReference>
<dbReference type="PANTHER" id="PTHR48065">
    <property type="entry name" value="OS10G0469600 PROTEIN"/>
    <property type="match status" value="1"/>
</dbReference>
<dbReference type="SMART" id="SM00409">
    <property type="entry name" value="IG"/>
    <property type="match status" value="3"/>
</dbReference>
<dbReference type="GO" id="GO:0004180">
    <property type="term" value="F:carboxypeptidase activity"/>
    <property type="evidence" value="ECO:0007669"/>
    <property type="project" value="UniProtKB-KW"/>
</dbReference>
<name>A0AAP2DMA6_9BACT</name>
<dbReference type="Pfam" id="PF18962">
    <property type="entry name" value="Por_Secre_tail"/>
    <property type="match status" value="1"/>
</dbReference>
<keyword evidence="3" id="KW-0472">Membrane</keyword>
<evidence type="ECO:0000259" key="5">
    <source>
        <dbReference type="SMART" id="SM00409"/>
    </source>
</evidence>
<evidence type="ECO:0000256" key="1">
    <source>
        <dbReference type="ARBA" id="ARBA00022614"/>
    </source>
</evidence>
<dbReference type="SMART" id="SM00369">
    <property type="entry name" value="LRR_TYP"/>
    <property type="match status" value="8"/>
</dbReference>
<feature type="domain" description="Immunoglobulin" evidence="5">
    <location>
        <begin position="740"/>
        <end position="818"/>
    </location>
</feature>
<dbReference type="InterPro" id="IPR003599">
    <property type="entry name" value="Ig_sub"/>
</dbReference>
<dbReference type="Gene3D" id="2.60.40.1120">
    <property type="entry name" value="Carboxypeptidase-like, regulatory domain"/>
    <property type="match status" value="1"/>
</dbReference>
<organism evidence="6 7">
    <name type="scientific">Chryseosolibacter histidini</name>
    <dbReference type="NCBI Taxonomy" id="2782349"/>
    <lineage>
        <taxon>Bacteria</taxon>
        <taxon>Pseudomonadati</taxon>
        <taxon>Bacteroidota</taxon>
        <taxon>Cytophagia</taxon>
        <taxon>Cytophagales</taxon>
        <taxon>Chryseotaleaceae</taxon>
        <taxon>Chryseosolibacter</taxon>
    </lineage>
</organism>
<dbReference type="SMART" id="SM00365">
    <property type="entry name" value="LRR_SD22"/>
    <property type="match status" value="5"/>
</dbReference>
<feature type="chain" id="PRO_5043015543" evidence="4">
    <location>
        <begin position="22"/>
        <end position="1612"/>
    </location>
</feature>
<dbReference type="EMBL" id="JAHESF010000012">
    <property type="protein sequence ID" value="MBT1697888.1"/>
    <property type="molecule type" value="Genomic_DNA"/>
</dbReference>
<dbReference type="FunFam" id="3.80.10.10:FF:000095">
    <property type="entry name" value="LRR receptor-like serine/threonine-protein kinase GSO1"/>
    <property type="match status" value="1"/>
</dbReference>
<accession>A0AAP2DMA6</accession>
<keyword evidence="6" id="KW-0121">Carboxypeptidase</keyword>
<protein>
    <submittedName>
        <fullName evidence="6">Carboxypeptidase regulatory-like domain-containing protein</fullName>
    </submittedName>
</protein>